<dbReference type="RefSeq" id="WP_086114138.1">
    <property type="nucleotide sequence ID" value="NZ_CAWNHF010000157.1"/>
</dbReference>
<reference evidence="1 2" key="1">
    <citation type="submission" date="2017-01" db="EMBL/GenBank/DDBJ databases">
        <title>Deconstructing symbiosis and pathogenesis requirements using a combined genomic-metabolomic approach.</title>
        <authorList>
            <person name="Tobias N.J."/>
            <person name="Wolff H."/>
            <person name="Djahanschiri B."/>
            <person name="Ebersberger I."/>
            <person name="Bode H.B."/>
        </authorList>
    </citation>
    <scope>NUCLEOTIDE SEQUENCE [LARGE SCALE GENOMIC DNA]</scope>
    <source>
        <strain evidence="1 2">DSM 4764</strain>
    </source>
</reference>
<evidence type="ECO:0000313" key="1">
    <source>
        <dbReference type="EMBL" id="OTA15897.1"/>
    </source>
</evidence>
<protein>
    <submittedName>
        <fullName evidence="1">Uncharacterized protein</fullName>
    </submittedName>
</protein>
<keyword evidence="2" id="KW-1185">Reference proteome</keyword>
<accession>A0A1Y2SDK2</accession>
<dbReference type="EMBL" id="MUBK01000050">
    <property type="protein sequence ID" value="OTA15897.1"/>
    <property type="molecule type" value="Genomic_DNA"/>
</dbReference>
<dbReference type="AlphaFoldDB" id="A0A1Y2SDK2"/>
<organism evidence="1 2">
    <name type="scientific">Xenorhabdus beddingii</name>
    <dbReference type="NCBI Taxonomy" id="40578"/>
    <lineage>
        <taxon>Bacteria</taxon>
        <taxon>Pseudomonadati</taxon>
        <taxon>Pseudomonadota</taxon>
        <taxon>Gammaproteobacteria</taxon>
        <taxon>Enterobacterales</taxon>
        <taxon>Morganellaceae</taxon>
        <taxon>Xenorhabdus</taxon>
    </lineage>
</organism>
<sequence>MNNKKEITVEVDEFLVNENALNAVVNALGYSKEQFVAELRKAQKHQGLKYITFEADDTEYNIHENND</sequence>
<evidence type="ECO:0000313" key="2">
    <source>
        <dbReference type="Proteomes" id="UP000194204"/>
    </source>
</evidence>
<dbReference type="STRING" id="40578.Xbed_03547"/>
<comment type="caution">
    <text evidence="1">The sequence shown here is derived from an EMBL/GenBank/DDBJ whole genome shotgun (WGS) entry which is preliminary data.</text>
</comment>
<proteinExistence type="predicted"/>
<dbReference type="Proteomes" id="UP000194204">
    <property type="component" value="Unassembled WGS sequence"/>
</dbReference>
<gene>
    <name evidence="1" type="ORF">Xbed_03547</name>
</gene>
<name>A0A1Y2SDK2_9GAMM</name>